<reference evidence="2" key="2">
    <citation type="submission" date="2015-01" db="EMBL/GenBank/DDBJ databases">
        <title>Evolutionary Origins and Diversification of the Mycorrhizal Mutualists.</title>
        <authorList>
            <consortium name="DOE Joint Genome Institute"/>
            <consortium name="Mycorrhizal Genomics Consortium"/>
            <person name="Kohler A."/>
            <person name="Kuo A."/>
            <person name="Nagy L.G."/>
            <person name="Floudas D."/>
            <person name="Copeland A."/>
            <person name="Barry K.W."/>
            <person name="Cichocki N."/>
            <person name="Veneault-Fourrey C."/>
            <person name="LaButti K."/>
            <person name="Lindquist E.A."/>
            <person name="Lipzen A."/>
            <person name="Lundell T."/>
            <person name="Morin E."/>
            <person name="Murat C."/>
            <person name="Riley R."/>
            <person name="Ohm R."/>
            <person name="Sun H."/>
            <person name="Tunlid A."/>
            <person name="Henrissat B."/>
            <person name="Grigoriev I.V."/>
            <person name="Hibbett D.S."/>
            <person name="Martin F."/>
        </authorList>
    </citation>
    <scope>NUCLEOTIDE SEQUENCE [LARGE SCALE GENOMIC DNA]</scope>
    <source>
        <strain evidence="2">MUT 4182</strain>
    </source>
</reference>
<accession>A0A0C3QYK2</accession>
<evidence type="ECO:0000313" key="1">
    <source>
        <dbReference type="EMBL" id="KIO34339.1"/>
    </source>
</evidence>
<reference evidence="1 2" key="1">
    <citation type="submission" date="2014-04" db="EMBL/GenBank/DDBJ databases">
        <authorList>
            <consortium name="DOE Joint Genome Institute"/>
            <person name="Kuo A."/>
            <person name="Girlanda M."/>
            <person name="Perotto S."/>
            <person name="Kohler A."/>
            <person name="Nagy L.G."/>
            <person name="Floudas D."/>
            <person name="Copeland A."/>
            <person name="Barry K.W."/>
            <person name="Cichocki N."/>
            <person name="Veneault-Fourrey C."/>
            <person name="LaButti K."/>
            <person name="Lindquist E.A."/>
            <person name="Lipzen A."/>
            <person name="Lundell T."/>
            <person name="Morin E."/>
            <person name="Murat C."/>
            <person name="Sun H."/>
            <person name="Tunlid A."/>
            <person name="Henrissat B."/>
            <person name="Grigoriev I.V."/>
            <person name="Hibbett D.S."/>
            <person name="Martin F."/>
            <person name="Nordberg H.P."/>
            <person name="Cantor M.N."/>
            <person name="Hua S.X."/>
        </authorList>
    </citation>
    <scope>NUCLEOTIDE SEQUENCE [LARGE SCALE GENOMIC DNA]</scope>
    <source>
        <strain evidence="1 2">MUT 4182</strain>
    </source>
</reference>
<dbReference type="AlphaFoldDB" id="A0A0C3QYK2"/>
<dbReference type="EMBL" id="KN822943">
    <property type="protein sequence ID" value="KIO34339.1"/>
    <property type="molecule type" value="Genomic_DNA"/>
</dbReference>
<proteinExistence type="predicted"/>
<evidence type="ECO:0000313" key="2">
    <source>
        <dbReference type="Proteomes" id="UP000054248"/>
    </source>
</evidence>
<sequence length="72" mass="8039">MSTGFERIEAKPGVKISRRRFLHLPGDTLHTSDPAFLIRPVTLMHATDDTRGTIIFDAGAIFRSKQGSFHKS</sequence>
<protein>
    <submittedName>
        <fullName evidence="1">Uncharacterized protein</fullName>
    </submittedName>
</protein>
<organism evidence="1 2">
    <name type="scientific">Tulasnella calospora MUT 4182</name>
    <dbReference type="NCBI Taxonomy" id="1051891"/>
    <lineage>
        <taxon>Eukaryota</taxon>
        <taxon>Fungi</taxon>
        <taxon>Dikarya</taxon>
        <taxon>Basidiomycota</taxon>
        <taxon>Agaricomycotina</taxon>
        <taxon>Agaricomycetes</taxon>
        <taxon>Cantharellales</taxon>
        <taxon>Tulasnellaceae</taxon>
        <taxon>Tulasnella</taxon>
    </lineage>
</organism>
<name>A0A0C3QYK2_9AGAM</name>
<gene>
    <name evidence="1" type="ORF">M407DRAFT_16871</name>
</gene>
<dbReference type="Proteomes" id="UP000054248">
    <property type="component" value="Unassembled WGS sequence"/>
</dbReference>
<keyword evidence="2" id="KW-1185">Reference proteome</keyword>
<dbReference type="HOGENOM" id="CLU_2724068_0_0_1"/>